<accession>A0A0R3LCY4</accession>
<protein>
    <submittedName>
        <fullName evidence="5">Allophanate hydrolase</fullName>
    </submittedName>
</protein>
<sequence length="351" mass="36144">MSKLVIASIGPASSVQDGGRPGAQRYGLVPSGAMDRLALAAANTLVGNEPFTAAVEVGPFGASFTARGGAARIALAGAPRNADIAGRAVASDTSATLADGESLTLGFARGGSFSYLAIEGGIAGEPMFGSLAVNARAGLGSPYARPLQAGDELQTKAASSAPERRIELPAATDAPIRVVWGPQDDEFADETKKLFVDSEWKISATSDRMGYRLEGPLLKHLHGHNIVSDGTVNGSLQVPGNGQPIVLMPDRGTSGGYPKIATVISADLGRFAQIPAGRAFRFRAVSMAEAQAEARKFAGLLRTLPERLRAIENIDLNIDALHDANVAGHAVSAVDAGTWHAVSLADASGPD</sequence>
<keyword evidence="6" id="KW-1185">Reference proteome</keyword>
<dbReference type="PANTHER" id="PTHR43309:SF5">
    <property type="entry name" value="5-OXOPROLINASE SUBUNIT C"/>
    <property type="match status" value="1"/>
</dbReference>
<evidence type="ECO:0000313" key="6">
    <source>
        <dbReference type="Proteomes" id="UP000051913"/>
    </source>
</evidence>
<dbReference type="Gene3D" id="2.40.100.10">
    <property type="entry name" value="Cyclophilin-like"/>
    <property type="match status" value="1"/>
</dbReference>
<dbReference type="GO" id="GO:0016787">
    <property type="term" value="F:hydrolase activity"/>
    <property type="evidence" value="ECO:0007669"/>
    <property type="project" value="UniProtKB-KW"/>
</dbReference>
<dbReference type="InterPro" id="IPR029000">
    <property type="entry name" value="Cyclophilin-like_dom_sf"/>
</dbReference>
<evidence type="ECO:0000256" key="3">
    <source>
        <dbReference type="ARBA" id="ARBA00022840"/>
    </source>
</evidence>
<dbReference type="PANTHER" id="PTHR43309">
    <property type="entry name" value="5-OXOPROLINASE SUBUNIT C"/>
    <property type="match status" value="1"/>
</dbReference>
<dbReference type="InterPro" id="IPR003778">
    <property type="entry name" value="CT_A_B"/>
</dbReference>
<dbReference type="AlphaFoldDB" id="A0A0R3LCY4"/>
<dbReference type="STRING" id="1518501.CQ10_29165"/>
<dbReference type="NCBIfam" id="TIGR00724">
    <property type="entry name" value="urea_amlyse_rel"/>
    <property type="match status" value="1"/>
</dbReference>
<evidence type="ECO:0000313" key="5">
    <source>
        <dbReference type="EMBL" id="KRR03679.1"/>
    </source>
</evidence>
<dbReference type="OrthoDB" id="9768696at2"/>
<dbReference type="GO" id="GO:0005524">
    <property type="term" value="F:ATP binding"/>
    <property type="evidence" value="ECO:0007669"/>
    <property type="project" value="UniProtKB-KW"/>
</dbReference>
<evidence type="ECO:0000256" key="2">
    <source>
        <dbReference type="ARBA" id="ARBA00022801"/>
    </source>
</evidence>
<comment type="caution">
    <text evidence="5">The sequence shown here is derived from an EMBL/GenBank/DDBJ whole genome shotgun (WGS) entry which is preliminary data.</text>
</comment>
<evidence type="ECO:0000256" key="1">
    <source>
        <dbReference type="ARBA" id="ARBA00022741"/>
    </source>
</evidence>
<feature type="domain" description="Carboxyltransferase" evidence="4">
    <location>
        <begin position="25"/>
        <end position="297"/>
    </location>
</feature>
<keyword evidence="1" id="KW-0547">Nucleotide-binding</keyword>
<name>A0A0R3LCY4_9BRAD</name>
<dbReference type="SUPFAM" id="SSF50891">
    <property type="entry name" value="Cyclophilin-like"/>
    <property type="match status" value="1"/>
</dbReference>
<dbReference type="InterPro" id="IPR052708">
    <property type="entry name" value="PxpC"/>
</dbReference>
<organism evidence="5 6">
    <name type="scientific">Bradyrhizobium valentinum</name>
    <dbReference type="NCBI Taxonomy" id="1518501"/>
    <lineage>
        <taxon>Bacteria</taxon>
        <taxon>Pseudomonadati</taxon>
        <taxon>Pseudomonadota</taxon>
        <taxon>Alphaproteobacteria</taxon>
        <taxon>Hyphomicrobiales</taxon>
        <taxon>Nitrobacteraceae</taxon>
        <taxon>Bradyrhizobium</taxon>
    </lineage>
</organism>
<dbReference type="RefSeq" id="WP_057852584.1">
    <property type="nucleotide sequence ID" value="NZ_LLXX01000135.1"/>
</dbReference>
<dbReference type="SMART" id="SM00797">
    <property type="entry name" value="AHS2"/>
    <property type="match status" value="1"/>
</dbReference>
<dbReference type="EMBL" id="LLXX01000135">
    <property type="protein sequence ID" value="KRR03679.1"/>
    <property type="molecule type" value="Genomic_DNA"/>
</dbReference>
<keyword evidence="3" id="KW-0067">ATP-binding</keyword>
<dbReference type="Proteomes" id="UP000051913">
    <property type="component" value="Unassembled WGS sequence"/>
</dbReference>
<gene>
    <name evidence="5" type="ORF">CP49_38570</name>
</gene>
<reference evidence="5 6" key="1">
    <citation type="submission" date="2014-03" db="EMBL/GenBank/DDBJ databases">
        <title>Bradyrhizobium valentinum sp. nov., isolated from effective nodules of Lupinus mariae-josephae, a lupine endemic of basic-lime soils in Eastern Spain.</title>
        <authorList>
            <person name="Duran D."/>
            <person name="Rey L."/>
            <person name="Navarro A."/>
            <person name="Busquets A."/>
            <person name="Imperial J."/>
            <person name="Ruiz-Argueso T."/>
        </authorList>
    </citation>
    <scope>NUCLEOTIDE SEQUENCE [LARGE SCALE GENOMIC DNA]</scope>
    <source>
        <strain evidence="5 6">LmjM3</strain>
    </source>
</reference>
<evidence type="ECO:0000259" key="4">
    <source>
        <dbReference type="SMART" id="SM00797"/>
    </source>
</evidence>
<proteinExistence type="predicted"/>
<dbReference type="Pfam" id="PF02626">
    <property type="entry name" value="CT_A_B"/>
    <property type="match status" value="1"/>
</dbReference>
<keyword evidence="2 5" id="KW-0378">Hydrolase</keyword>